<organism evidence="3">
    <name type="scientific">viral metagenome</name>
    <dbReference type="NCBI Taxonomy" id="1070528"/>
    <lineage>
        <taxon>unclassified sequences</taxon>
        <taxon>metagenomes</taxon>
        <taxon>organismal metagenomes</taxon>
    </lineage>
</organism>
<name>A0A6C0HHJ6_9ZZZZ</name>
<feature type="region of interest" description="Disordered" evidence="2">
    <location>
        <begin position="68"/>
        <end position="99"/>
    </location>
</feature>
<proteinExistence type="predicted"/>
<reference evidence="3" key="1">
    <citation type="journal article" date="2020" name="Nature">
        <title>Giant virus diversity and host interactions through global metagenomics.</title>
        <authorList>
            <person name="Schulz F."/>
            <person name="Roux S."/>
            <person name="Paez-Espino D."/>
            <person name="Jungbluth S."/>
            <person name="Walsh D.A."/>
            <person name="Denef V.J."/>
            <person name="McMahon K.D."/>
            <person name="Konstantinidis K.T."/>
            <person name="Eloe-Fadrosh E.A."/>
            <person name="Kyrpides N.C."/>
            <person name="Woyke T."/>
        </authorList>
    </citation>
    <scope>NUCLEOTIDE SEQUENCE</scope>
    <source>
        <strain evidence="3">GVMAG-M-3300023184-105</strain>
    </source>
</reference>
<keyword evidence="1" id="KW-0175">Coiled coil</keyword>
<dbReference type="InterPro" id="IPR038129">
    <property type="entry name" value="Nanos_sf"/>
</dbReference>
<dbReference type="AlphaFoldDB" id="A0A6C0HHJ6"/>
<sequence>MSSINKSAGCVYCRRITGSDWQSHQIKNEYGEVICPYAIDRNTCKYCKVYGHKIATCPRIAEKERLKARRAEKREQDFPPLVETKAPTAPGAGAAGPGGFATSGDSFAKKIAENRPAKMTAILEKEAESRQIAEANAKRKKHEDLLNRKEKDETRHVQAMIAKYGSTWYRWVHGTDNDCNTAYKLRCKEEIDSDIIEEKTKKHCNEQEELYKRFEQEMTPIEFSEWNWEREDDYHNDEHRMRTEFSVRASSAALAYYQQTGLMHSNEDFVSDEYGAELKTDRVLRLRKEREAAKKEEETRLLNQCVFKFVKSINKKR</sequence>
<dbReference type="Gene3D" id="4.10.60.30">
    <property type="entry name" value="Nanos, RNA-binding domain"/>
    <property type="match status" value="1"/>
</dbReference>
<accession>A0A6C0HHJ6</accession>
<evidence type="ECO:0000256" key="2">
    <source>
        <dbReference type="SAM" id="MobiDB-lite"/>
    </source>
</evidence>
<evidence type="ECO:0000313" key="3">
    <source>
        <dbReference type="EMBL" id="QHT79959.1"/>
    </source>
</evidence>
<dbReference type="EMBL" id="MN739957">
    <property type="protein sequence ID" value="QHT79959.1"/>
    <property type="molecule type" value="Genomic_DNA"/>
</dbReference>
<feature type="coiled-coil region" evidence="1">
    <location>
        <begin position="123"/>
        <end position="152"/>
    </location>
</feature>
<evidence type="ECO:0000256" key="1">
    <source>
        <dbReference type="SAM" id="Coils"/>
    </source>
</evidence>
<protein>
    <submittedName>
        <fullName evidence="3">Uncharacterized protein</fullName>
    </submittedName>
</protein>